<evidence type="ECO:0000256" key="7">
    <source>
        <dbReference type="ARBA" id="ARBA00023136"/>
    </source>
</evidence>
<reference evidence="11" key="2">
    <citation type="submission" date="2020-05" db="UniProtKB">
        <authorList>
            <consortium name="EnsemblMetazoa"/>
        </authorList>
    </citation>
    <scope>IDENTIFICATION</scope>
    <source>
        <strain evidence="11">WRAIR2</strain>
    </source>
</reference>
<keyword evidence="6 10" id="KW-1133">Transmembrane helix</keyword>
<dbReference type="GO" id="GO:0007165">
    <property type="term" value="P:signal transduction"/>
    <property type="evidence" value="ECO:0007669"/>
    <property type="project" value="UniProtKB-KW"/>
</dbReference>
<feature type="transmembrane region" description="Helical" evidence="10">
    <location>
        <begin position="197"/>
        <end position="216"/>
    </location>
</feature>
<organism evidence="11 12">
    <name type="scientific">Anopheles dirus</name>
    <dbReference type="NCBI Taxonomy" id="7168"/>
    <lineage>
        <taxon>Eukaryota</taxon>
        <taxon>Metazoa</taxon>
        <taxon>Ecdysozoa</taxon>
        <taxon>Arthropoda</taxon>
        <taxon>Hexapoda</taxon>
        <taxon>Insecta</taxon>
        <taxon>Pterygota</taxon>
        <taxon>Neoptera</taxon>
        <taxon>Endopterygota</taxon>
        <taxon>Diptera</taxon>
        <taxon>Nematocera</taxon>
        <taxon>Culicoidea</taxon>
        <taxon>Culicidae</taxon>
        <taxon>Anophelinae</taxon>
        <taxon>Anopheles</taxon>
    </lineage>
</organism>
<keyword evidence="7 10" id="KW-0472">Membrane</keyword>
<keyword evidence="3" id="KW-0716">Sensory transduction</keyword>
<dbReference type="AlphaFoldDB" id="A0A182NZB3"/>
<feature type="transmembrane region" description="Helical" evidence="10">
    <location>
        <begin position="277"/>
        <end position="300"/>
    </location>
</feature>
<keyword evidence="8" id="KW-0675">Receptor</keyword>
<evidence type="ECO:0000256" key="3">
    <source>
        <dbReference type="ARBA" id="ARBA00022606"/>
    </source>
</evidence>
<keyword evidence="5" id="KW-0552">Olfaction</keyword>
<evidence type="ECO:0000313" key="12">
    <source>
        <dbReference type="Proteomes" id="UP000075884"/>
    </source>
</evidence>
<feature type="transmembrane region" description="Helical" evidence="10">
    <location>
        <begin position="306"/>
        <end position="329"/>
    </location>
</feature>
<protein>
    <submittedName>
        <fullName evidence="11">Uncharacterized protein</fullName>
    </submittedName>
</protein>
<keyword evidence="4 10" id="KW-0812">Transmembrane</keyword>
<accession>A0A182NZB3</accession>
<dbReference type="VEuPathDB" id="VectorBase:ADIR015613"/>
<evidence type="ECO:0000313" key="11">
    <source>
        <dbReference type="EnsemblMetazoa" id="ADIR015613-PA"/>
    </source>
</evidence>
<keyword evidence="9" id="KW-0807">Transducer</keyword>
<evidence type="ECO:0000256" key="2">
    <source>
        <dbReference type="ARBA" id="ARBA00022475"/>
    </source>
</evidence>
<dbReference type="GO" id="GO:0005549">
    <property type="term" value="F:odorant binding"/>
    <property type="evidence" value="ECO:0007669"/>
    <property type="project" value="InterPro"/>
</dbReference>
<sequence length="407" mass="46682">MDIIQRVLLFLQEHFNVGHPLKHFCLLRCLDVVSPAMLIQRTRSKLEVGIKTLGLCLLLTHPVALAYDFSMERDVRAAMDIFCMLSLYSSIIARSTCLRQYQPHINALERLDASPQFRVGIPSAERIRCQVVTANNRYLGCALVFHFLTVTVYVWQNMSVEDSFVTIITYSPVDLSKSAPMLDKMAQLFYCLTGYVWAWYHAAGQLTVIISLRLVIAEFRVFIDSLATFDGQISERLPAERSDTDEERVVRELLHEHARRHSQLIVSMMHLRMVLRMYSLVHFSFYMTIMAAFMTRVFIIPGSSSLGMAIPLLVTVIFFFESLGLCLLVEKLVQLNRKVSTVLYAFDWPRYLRFGRTFKRTMMLMIMQANSTRDFSAGGLTTVSAELFAKTCRLVYTMMMCMANLAT</sequence>
<dbReference type="InterPro" id="IPR004117">
    <property type="entry name" value="7tm6_olfct_rcpt"/>
</dbReference>
<feature type="transmembrane region" description="Helical" evidence="10">
    <location>
        <begin position="138"/>
        <end position="155"/>
    </location>
</feature>
<evidence type="ECO:0000256" key="8">
    <source>
        <dbReference type="ARBA" id="ARBA00023170"/>
    </source>
</evidence>
<proteinExistence type="predicted"/>
<evidence type="ECO:0000256" key="6">
    <source>
        <dbReference type="ARBA" id="ARBA00022989"/>
    </source>
</evidence>
<reference evidence="12" key="1">
    <citation type="submission" date="2013-03" db="EMBL/GenBank/DDBJ databases">
        <title>The Genome Sequence of Anopheles dirus WRAIR2.</title>
        <authorList>
            <consortium name="The Broad Institute Genomics Platform"/>
            <person name="Neafsey D.E."/>
            <person name="Walton C."/>
            <person name="Walker B."/>
            <person name="Young S.K."/>
            <person name="Zeng Q."/>
            <person name="Gargeya S."/>
            <person name="Fitzgerald M."/>
            <person name="Haas B."/>
            <person name="Abouelleil A."/>
            <person name="Allen A.W."/>
            <person name="Alvarado L."/>
            <person name="Arachchi H.M."/>
            <person name="Berlin A.M."/>
            <person name="Chapman S.B."/>
            <person name="Gainer-Dewar J."/>
            <person name="Goldberg J."/>
            <person name="Griggs A."/>
            <person name="Gujja S."/>
            <person name="Hansen M."/>
            <person name="Howarth C."/>
            <person name="Imamovic A."/>
            <person name="Ireland A."/>
            <person name="Larimer J."/>
            <person name="McCowan C."/>
            <person name="Murphy C."/>
            <person name="Pearson M."/>
            <person name="Poon T.W."/>
            <person name="Priest M."/>
            <person name="Roberts A."/>
            <person name="Saif S."/>
            <person name="Shea T."/>
            <person name="Sisk P."/>
            <person name="Sykes S."/>
            <person name="Wortman J."/>
            <person name="Nusbaum C."/>
            <person name="Birren B."/>
        </authorList>
    </citation>
    <scope>NUCLEOTIDE SEQUENCE [LARGE SCALE GENOMIC DNA]</scope>
    <source>
        <strain evidence="12">WRAIR2</strain>
    </source>
</reference>
<name>A0A182NZB3_9DIPT</name>
<evidence type="ECO:0000256" key="5">
    <source>
        <dbReference type="ARBA" id="ARBA00022725"/>
    </source>
</evidence>
<comment type="subcellular location">
    <subcellularLocation>
        <location evidence="1">Cell membrane</location>
        <topology evidence="1">Multi-pass membrane protein</topology>
    </subcellularLocation>
</comment>
<evidence type="ECO:0000256" key="9">
    <source>
        <dbReference type="ARBA" id="ARBA00023224"/>
    </source>
</evidence>
<dbReference type="Pfam" id="PF02949">
    <property type="entry name" value="7tm_6"/>
    <property type="match status" value="1"/>
</dbReference>
<dbReference type="PANTHER" id="PTHR21137:SF35">
    <property type="entry name" value="ODORANT RECEPTOR 19A-RELATED"/>
    <property type="match status" value="1"/>
</dbReference>
<keyword evidence="2" id="KW-1003">Cell membrane</keyword>
<evidence type="ECO:0000256" key="4">
    <source>
        <dbReference type="ARBA" id="ARBA00022692"/>
    </source>
</evidence>
<dbReference type="GO" id="GO:0004984">
    <property type="term" value="F:olfactory receptor activity"/>
    <property type="evidence" value="ECO:0007669"/>
    <property type="project" value="InterPro"/>
</dbReference>
<evidence type="ECO:0000256" key="10">
    <source>
        <dbReference type="SAM" id="Phobius"/>
    </source>
</evidence>
<keyword evidence="12" id="KW-1185">Reference proteome</keyword>
<dbReference type="PANTHER" id="PTHR21137">
    <property type="entry name" value="ODORANT RECEPTOR"/>
    <property type="match status" value="1"/>
</dbReference>
<dbReference type="EnsemblMetazoa" id="ADIR015613-RA">
    <property type="protein sequence ID" value="ADIR015613-PA"/>
    <property type="gene ID" value="ADIR015613"/>
</dbReference>
<dbReference type="Proteomes" id="UP000075884">
    <property type="component" value="Unassembled WGS sequence"/>
</dbReference>
<evidence type="ECO:0000256" key="1">
    <source>
        <dbReference type="ARBA" id="ARBA00004651"/>
    </source>
</evidence>
<dbReference type="GO" id="GO:0005886">
    <property type="term" value="C:plasma membrane"/>
    <property type="evidence" value="ECO:0007669"/>
    <property type="project" value="UniProtKB-SubCell"/>
</dbReference>